<dbReference type="EMBL" id="JAIZPD010000010">
    <property type="protein sequence ID" value="KAH0960324.1"/>
    <property type="molecule type" value="Genomic_DNA"/>
</dbReference>
<feature type="signal peptide" evidence="2">
    <location>
        <begin position="1"/>
        <end position="17"/>
    </location>
</feature>
<feature type="chain" id="PRO_5040423503" evidence="2">
    <location>
        <begin position="18"/>
        <end position="245"/>
    </location>
</feature>
<protein>
    <submittedName>
        <fullName evidence="3">Uncharacterized protein</fullName>
    </submittedName>
</protein>
<sequence length="245" mass="28268">MVSWVKILSIYVLSTMALLATVAGTGGRRRDMAFNMSLDTVLDAPGADGNSSTRARRCAQLGATLNKTAELFTRQLTREEYYARNFMWIRCRSMGTKWFDMGGAWFGRDGKDLEARFWGIPMAEWRFNYVKGNWGDATLFFNEYLELSFDNVMKRIRDLTDVASERYKRNLYIIDCPGQRRDPYFATERKGVIFPNPKMVQPVDGNRAYYNAEKMSKQVGQGFPSWPKKHPKTDMLKNKKKEGTP</sequence>
<comment type="caution">
    <text evidence="3">The sequence shown here is derived from an EMBL/GenBank/DDBJ whole genome shotgun (WGS) entry which is preliminary data.</text>
</comment>
<feature type="region of interest" description="Disordered" evidence="1">
    <location>
        <begin position="219"/>
        <end position="245"/>
    </location>
</feature>
<evidence type="ECO:0000313" key="3">
    <source>
        <dbReference type="EMBL" id="KAH0960324.1"/>
    </source>
</evidence>
<gene>
    <name evidence="3" type="ORF">HRG_08479</name>
</gene>
<keyword evidence="2" id="KW-0732">Signal</keyword>
<dbReference type="RefSeq" id="XP_044717837.1">
    <property type="nucleotide sequence ID" value="XM_044866950.1"/>
</dbReference>
<proteinExistence type="predicted"/>
<name>A0A9P8MSG0_9HYPO</name>
<dbReference type="GeneID" id="68357608"/>
<feature type="compositionally biased region" description="Basic and acidic residues" evidence="1">
    <location>
        <begin position="232"/>
        <end position="245"/>
    </location>
</feature>
<evidence type="ECO:0000313" key="4">
    <source>
        <dbReference type="Proteomes" id="UP000824596"/>
    </source>
</evidence>
<organism evidence="3 4">
    <name type="scientific">Hirsutella rhossiliensis</name>
    <dbReference type="NCBI Taxonomy" id="111463"/>
    <lineage>
        <taxon>Eukaryota</taxon>
        <taxon>Fungi</taxon>
        <taxon>Dikarya</taxon>
        <taxon>Ascomycota</taxon>
        <taxon>Pezizomycotina</taxon>
        <taxon>Sordariomycetes</taxon>
        <taxon>Hypocreomycetidae</taxon>
        <taxon>Hypocreales</taxon>
        <taxon>Ophiocordycipitaceae</taxon>
        <taxon>Hirsutella</taxon>
    </lineage>
</organism>
<accession>A0A9P8MSG0</accession>
<evidence type="ECO:0000256" key="2">
    <source>
        <dbReference type="SAM" id="SignalP"/>
    </source>
</evidence>
<keyword evidence="4" id="KW-1185">Reference proteome</keyword>
<dbReference type="Proteomes" id="UP000824596">
    <property type="component" value="Unassembled WGS sequence"/>
</dbReference>
<reference evidence="3" key="1">
    <citation type="submission" date="2021-09" db="EMBL/GenBank/DDBJ databases">
        <title>A high-quality genome of the endoparasitic fungus Hirsutella rhossiliensis with a comparison of Hirsutella genomes reveals transposable elements contributing to genome size variation.</title>
        <authorList>
            <person name="Lin R."/>
            <person name="Jiao Y."/>
            <person name="Sun X."/>
            <person name="Ling J."/>
            <person name="Xie B."/>
            <person name="Cheng X."/>
        </authorList>
    </citation>
    <scope>NUCLEOTIDE SEQUENCE</scope>
    <source>
        <strain evidence="3">HR02</strain>
    </source>
</reference>
<dbReference type="OrthoDB" id="4927820at2759"/>
<evidence type="ECO:0000256" key="1">
    <source>
        <dbReference type="SAM" id="MobiDB-lite"/>
    </source>
</evidence>
<dbReference type="AlphaFoldDB" id="A0A9P8MSG0"/>